<keyword evidence="3" id="KW-1185">Reference proteome</keyword>
<accession>A0ABY6CS28</accession>
<gene>
    <name evidence="2" type="ORF">N6H18_17680</name>
</gene>
<protein>
    <recommendedName>
        <fullName evidence="4">Lipoprotein</fullName>
    </recommendedName>
</protein>
<dbReference type="RefSeq" id="WP_262309609.1">
    <property type="nucleotide sequence ID" value="NZ_CP106679.1"/>
</dbReference>
<sequence length="136" mass="14566">MKVNPHLLVILLAVGLLTACSTEDVTKENRLPDSQEEQQAYLEEQLAAITQLAESVTCQDADQWSFTSLGSKACGGPSNYIAYSHSIDVSDFLLKVESYTTATAAYNSKWSIVSDCAVTPAPSSVICVSGKAVLVF</sequence>
<feature type="chain" id="PRO_5046761733" description="Lipoprotein" evidence="1">
    <location>
        <begin position="20"/>
        <end position="136"/>
    </location>
</feature>
<keyword evidence="1" id="KW-0732">Signal</keyword>
<organism evidence="2 3">
    <name type="scientific">Reichenbachiella agarivorans</name>
    <dbReference type="NCBI Taxonomy" id="2979464"/>
    <lineage>
        <taxon>Bacteria</taxon>
        <taxon>Pseudomonadati</taxon>
        <taxon>Bacteroidota</taxon>
        <taxon>Cytophagia</taxon>
        <taxon>Cytophagales</taxon>
        <taxon>Reichenbachiellaceae</taxon>
        <taxon>Reichenbachiella</taxon>
    </lineage>
</organism>
<dbReference type="EMBL" id="CP106679">
    <property type="protein sequence ID" value="UXP32173.1"/>
    <property type="molecule type" value="Genomic_DNA"/>
</dbReference>
<name>A0ABY6CS28_9BACT</name>
<evidence type="ECO:0008006" key="4">
    <source>
        <dbReference type="Google" id="ProtNLM"/>
    </source>
</evidence>
<evidence type="ECO:0000313" key="3">
    <source>
        <dbReference type="Proteomes" id="UP001065174"/>
    </source>
</evidence>
<proteinExistence type="predicted"/>
<dbReference type="Proteomes" id="UP001065174">
    <property type="component" value="Chromosome"/>
</dbReference>
<feature type="signal peptide" evidence="1">
    <location>
        <begin position="1"/>
        <end position="19"/>
    </location>
</feature>
<evidence type="ECO:0000256" key="1">
    <source>
        <dbReference type="SAM" id="SignalP"/>
    </source>
</evidence>
<evidence type="ECO:0000313" key="2">
    <source>
        <dbReference type="EMBL" id="UXP32173.1"/>
    </source>
</evidence>
<dbReference type="PROSITE" id="PS51257">
    <property type="entry name" value="PROKAR_LIPOPROTEIN"/>
    <property type="match status" value="1"/>
</dbReference>
<reference evidence="2" key="1">
    <citation type="submission" date="2022-09" db="EMBL/GenBank/DDBJ databases">
        <title>Comparative genomics and taxonomic characterization of three novel marine species of genus Reichenbachiella exhibiting antioxidant and polysaccharide degradation activities.</title>
        <authorList>
            <person name="Muhammad N."/>
            <person name="Lee Y.-J."/>
            <person name="Ko J."/>
            <person name="Kim S.-G."/>
        </authorList>
    </citation>
    <scope>NUCLEOTIDE SEQUENCE</scope>
    <source>
        <strain evidence="2">BKB1-1</strain>
    </source>
</reference>